<dbReference type="Gene3D" id="3.30.160.60">
    <property type="entry name" value="Classic Zinc Finger"/>
    <property type="match status" value="1"/>
</dbReference>
<dbReference type="GO" id="GO:0009252">
    <property type="term" value="P:peptidoglycan biosynthetic process"/>
    <property type="evidence" value="ECO:0007669"/>
    <property type="project" value="UniProtKB-UniRule"/>
</dbReference>
<dbReference type="Gene3D" id="3.30.1490.480">
    <property type="entry name" value="Endolytic murein transglycosylase"/>
    <property type="match status" value="1"/>
</dbReference>
<comment type="caution">
    <text evidence="8">The sequence shown here is derived from an EMBL/GenBank/DDBJ whole genome shotgun (WGS) entry which is preliminary data.</text>
</comment>
<evidence type="ECO:0000313" key="8">
    <source>
        <dbReference type="EMBL" id="OGM57977.1"/>
    </source>
</evidence>
<keyword evidence="2 7" id="KW-0812">Transmembrane</keyword>
<dbReference type="AlphaFoldDB" id="A0A1F8B1W7"/>
<dbReference type="NCBIfam" id="TIGR00247">
    <property type="entry name" value="endolytic transglycosylase MltG"/>
    <property type="match status" value="1"/>
</dbReference>
<evidence type="ECO:0000256" key="4">
    <source>
        <dbReference type="ARBA" id="ARBA00023136"/>
    </source>
</evidence>
<dbReference type="GO" id="GO:0008932">
    <property type="term" value="F:lytic endotransglycosylase activity"/>
    <property type="evidence" value="ECO:0007669"/>
    <property type="project" value="UniProtKB-UniRule"/>
</dbReference>
<keyword evidence="6 7" id="KW-0961">Cell wall biogenesis/degradation</keyword>
<dbReference type="CDD" id="cd08010">
    <property type="entry name" value="MltG_like"/>
    <property type="match status" value="1"/>
</dbReference>
<protein>
    <recommendedName>
        <fullName evidence="7">Endolytic murein transglycosylase</fullName>
        <ecNumber evidence="7">4.2.2.29</ecNumber>
    </recommendedName>
    <alternativeName>
        <fullName evidence="7">Peptidoglycan lytic transglycosylase</fullName>
    </alternativeName>
    <alternativeName>
        <fullName evidence="7">Peptidoglycan polymerization terminase</fullName>
    </alternativeName>
</protein>
<comment type="similarity">
    <text evidence="7">Belongs to the transglycosylase MltG family.</text>
</comment>
<dbReference type="HAMAP" id="MF_02065">
    <property type="entry name" value="MltG"/>
    <property type="match status" value="1"/>
</dbReference>
<keyword evidence="5 7" id="KW-0456">Lyase</keyword>
<dbReference type="GO" id="GO:0071555">
    <property type="term" value="P:cell wall organization"/>
    <property type="evidence" value="ECO:0007669"/>
    <property type="project" value="UniProtKB-KW"/>
</dbReference>
<evidence type="ECO:0000256" key="5">
    <source>
        <dbReference type="ARBA" id="ARBA00023239"/>
    </source>
</evidence>
<comment type="function">
    <text evidence="7">Functions as a peptidoglycan terminase that cleaves nascent peptidoglycan strands endolytically to terminate their elongation.</text>
</comment>
<evidence type="ECO:0000256" key="2">
    <source>
        <dbReference type="ARBA" id="ARBA00022692"/>
    </source>
</evidence>
<evidence type="ECO:0000256" key="1">
    <source>
        <dbReference type="ARBA" id="ARBA00022475"/>
    </source>
</evidence>
<evidence type="ECO:0000256" key="3">
    <source>
        <dbReference type="ARBA" id="ARBA00022989"/>
    </source>
</evidence>
<dbReference type="Pfam" id="PF02618">
    <property type="entry name" value="YceG"/>
    <property type="match status" value="1"/>
</dbReference>
<dbReference type="EMBL" id="MGGZ01000002">
    <property type="protein sequence ID" value="OGM57977.1"/>
    <property type="molecule type" value="Genomic_DNA"/>
</dbReference>
<dbReference type="PANTHER" id="PTHR30518:SF2">
    <property type="entry name" value="ENDOLYTIC MUREIN TRANSGLYCOSYLASE"/>
    <property type="match status" value="1"/>
</dbReference>
<evidence type="ECO:0000256" key="6">
    <source>
        <dbReference type="ARBA" id="ARBA00023316"/>
    </source>
</evidence>
<keyword evidence="4 7" id="KW-0472">Membrane</keyword>
<dbReference type="GO" id="GO:0005886">
    <property type="term" value="C:plasma membrane"/>
    <property type="evidence" value="ECO:0007669"/>
    <property type="project" value="UniProtKB-UniRule"/>
</dbReference>
<feature type="site" description="Important for catalytic activity" evidence="7">
    <location>
        <position position="204"/>
    </location>
</feature>
<keyword evidence="3 7" id="KW-1133">Transmembrane helix</keyword>
<dbReference type="InterPro" id="IPR003770">
    <property type="entry name" value="MLTG-like"/>
</dbReference>
<evidence type="ECO:0000313" key="9">
    <source>
        <dbReference type="Proteomes" id="UP000178313"/>
    </source>
</evidence>
<dbReference type="PANTHER" id="PTHR30518">
    <property type="entry name" value="ENDOLYTIC MUREIN TRANSGLYCOSYLASE"/>
    <property type="match status" value="1"/>
</dbReference>
<accession>A0A1F8B1W7</accession>
<gene>
    <name evidence="7" type="primary">mltG</name>
    <name evidence="8" type="ORF">A3E46_02120</name>
</gene>
<dbReference type="STRING" id="1802513.A3E46_02120"/>
<reference evidence="8 9" key="1">
    <citation type="journal article" date="2016" name="Nat. Commun.">
        <title>Thousands of microbial genomes shed light on interconnected biogeochemical processes in an aquifer system.</title>
        <authorList>
            <person name="Anantharaman K."/>
            <person name="Brown C.T."/>
            <person name="Hug L.A."/>
            <person name="Sharon I."/>
            <person name="Castelle C.J."/>
            <person name="Probst A.J."/>
            <person name="Thomas B.C."/>
            <person name="Singh A."/>
            <person name="Wilkins M.J."/>
            <person name="Karaoz U."/>
            <person name="Brodie E.L."/>
            <person name="Williams K.H."/>
            <person name="Hubbard S.S."/>
            <person name="Banfield J.F."/>
        </authorList>
    </citation>
    <scope>NUCLEOTIDE SEQUENCE [LARGE SCALE GENOMIC DNA]</scope>
</reference>
<organism evidence="8 9">
    <name type="scientific">Candidatus Woesebacteria bacterium RIFCSPHIGHO2_12_FULL_46_16</name>
    <dbReference type="NCBI Taxonomy" id="1802513"/>
    <lineage>
        <taxon>Bacteria</taxon>
        <taxon>Candidatus Woeseibacteriota</taxon>
    </lineage>
</organism>
<proteinExistence type="inferred from homology"/>
<name>A0A1F8B1W7_9BACT</name>
<sequence>MKRAIILFVPLLSLIVIVAFLLWFKSVGSPVSSDNSLKDFLIVKGSSASQVGNNLFEQGLIKNALAFKIYIQVTGKAKSIPAGEYRLSGSYSLFKLVDELTKGPTEIWVTIPEGLRREEIADKFATAFGKGEEFKQEFIEKSDGQEGYLFPDTYLFPKTASASSVVAKMRSTFDKKIADLQEKIDSGSLTLNQAVTLASIVERETKFADERPIVAGILLNRLNIGMGLQADATVQYAVASKTCKTQSPCEWWPILTRDDLEIASSYNTYRFRGLPPGPIASPGLSSIKAAVEPEASEYLYYLHDSKGQAHYAKTLEEHNENVRKYLGK</sequence>
<keyword evidence="1 7" id="KW-1003">Cell membrane</keyword>
<evidence type="ECO:0000256" key="7">
    <source>
        <dbReference type="HAMAP-Rule" id="MF_02065"/>
    </source>
</evidence>
<dbReference type="EC" id="4.2.2.29" evidence="7"/>
<dbReference type="Proteomes" id="UP000178313">
    <property type="component" value="Unassembled WGS sequence"/>
</dbReference>
<comment type="catalytic activity">
    <reaction evidence="7">
        <text>a peptidoglycan chain = a peptidoglycan chain with N-acetyl-1,6-anhydromuramyl-[peptide] at the reducing end + a peptidoglycan chain with N-acetylglucosamine at the non-reducing end.</text>
        <dbReference type="EC" id="4.2.2.29"/>
    </reaction>
</comment>